<proteinExistence type="predicted"/>
<keyword evidence="2" id="KW-1185">Reference proteome</keyword>
<dbReference type="EMBL" id="CP136594">
    <property type="protein sequence ID" value="WOE75475.1"/>
    <property type="molecule type" value="Genomic_DNA"/>
</dbReference>
<sequence>MNQTALSPTWQRVFAWLMPALLIAMLPACGIGPQSTMDDAQTAFAANDYRTARIHLLNLLDNSPNDDAANLLYARTMLALGDGLAAQAAIGKISDNGTDDATRSALLAHSDIMRGVPQKAIDRLEPIAPEARNGEMYRMLIWAHRENGTLDDNADLFAEALERHNDNADLHALVARDAITRGDDELARTAATNALARDDDNYEALLVQAELQILDEDLTGAKTRYANIAKRYPGHAVPLANIVGVEIDMGNYDAAEKLIAQTEAEHPGFPFLQYQKARLAFAREDYRGANDILQSMPDYVHDYPPGLVLSAEIAEALGNREIAIARLERLLAIVPDDETAREKLNGLTR</sequence>
<dbReference type="RefSeq" id="WP_317082419.1">
    <property type="nucleotide sequence ID" value="NZ_CP136594.1"/>
</dbReference>
<dbReference type="InterPro" id="IPR011990">
    <property type="entry name" value="TPR-like_helical_dom_sf"/>
</dbReference>
<evidence type="ECO:0008006" key="3">
    <source>
        <dbReference type="Google" id="ProtNLM"/>
    </source>
</evidence>
<evidence type="ECO:0000313" key="2">
    <source>
        <dbReference type="Proteomes" id="UP001302429"/>
    </source>
</evidence>
<dbReference type="SUPFAM" id="SSF48452">
    <property type="entry name" value="TPR-like"/>
    <property type="match status" value="1"/>
</dbReference>
<dbReference type="Gene3D" id="1.25.40.10">
    <property type="entry name" value="Tetratricopeptide repeat domain"/>
    <property type="match status" value="1"/>
</dbReference>
<evidence type="ECO:0000313" key="1">
    <source>
        <dbReference type="EMBL" id="WOE75475.1"/>
    </source>
</evidence>
<dbReference type="KEGG" id="acoa:RB602_01815"/>
<protein>
    <recommendedName>
        <fullName evidence="3">Tetratricopeptide repeat protein</fullName>
    </recommendedName>
</protein>
<dbReference type="Proteomes" id="UP001302429">
    <property type="component" value="Chromosome"/>
</dbReference>
<dbReference type="AlphaFoldDB" id="A0AA97FAF8"/>
<organism evidence="1 2">
    <name type="scientific">Alterisphingorhabdus coralli</name>
    <dbReference type="NCBI Taxonomy" id="3071408"/>
    <lineage>
        <taxon>Bacteria</taxon>
        <taxon>Pseudomonadati</taxon>
        <taxon>Pseudomonadota</taxon>
        <taxon>Alphaproteobacteria</taxon>
        <taxon>Sphingomonadales</taxon>
        <taxon>Sphingomonadaceae</taxon>
        <taxon>Alterisphingorhabdus (ex Yan et al. 2024)</taxon>
    </lineage>
</organism>
<gene>
    <name evidence="1" type="ORF">RB602_01815</name>
</gene>
<name>A0AA97FAF8_9SPHN</name>
<reference evidence="1 2" key="1">
    <citation type="submission" date="2023-10" db="EMBL/GenBank/DDBJ databases">
        <title>Complete genome sequence of a Sphingomonadaceae bacterium.</title>
        <authorList>
            <person name="Yan C."/>
        </authorList>
    </citation>
    <scope>NUCLEOTIDE SEQUENCE [LARGE SCALE GENOMIC DNA]</scope>
    <source>
        <strain evidence="1 2">SCSIO 66989</strain>
    </source>
</reference>
<accession>A0AA97FAF8</accession>